<evidence type="ECO:0000313" key="2">
    <source>
        <dbReference type="Proteomes" id="UP000093000"/>
    </source>
</evidence>
<sequence>MIQLAHQKKPMMNMMLLLPQKDDLDIQVSSLVTFAATSKTPLGVKNSNSTFNLNEWKLNDISTNDAFIKKIRQYIDHSLDDLMKRAGYCSFQEDLLKLL</sequence>
<proteinExistence type="predicted"/>
<name>A0A1C7NIT0_9FUNG</name>
<evidence type="ECO:0000313" key="1">
    <source>
        <dbReference type="EMBL" id="OBZ89011.1"/>
    </source>
</evidence>
<organism evidence="1 2">
    <name type="scientific">Choanephora cucurbitarum</name>
    <dbReference type="NCBI Taxonomy" id="101091"/>
    <lineage>
        <taxon>Eukaryota</taxon>
        <taxon>Fungi</taxon>
        <taxon>Fungi incertae sedis</taxon>
        <taxon>Mucoromycota</taxon>
        <taxon>Mucoromycotina</taxon>
        <taxon>Mucoromycetes</taxon>
        <taxon>Mucorales</taxon>
        <taxon>Mucorineae</taxon>
        <taxon>Choanephoraceae</taxon>
        <taxon>Choanephoroideae</taxon>
        <taxon>Choanephora</taxon>
    </lineage>
</organism>
<dbReference type="AlphaFoldDB" id="A0A1C7NIT0"/>
<gene>
    <name evidence="1" type="ORF">A0J61_02928</name>
</gene>
<reference evidence="1 2" key="1">
    <citation type="submission" date="2016-03" db="EMBL/GenBank/DDBJ databases">
        <title>Choanephora cucurbitarum.</title>
        <authorList>
            <person name="Min B."/>
            <person name="Park H."/>
            <person name="Park J.-H."/>
            <person name="Shin H.-D."/>
            <person name="Choi I.-G."/>
        </authorList>
    </citation>
    <scope>NUCLEOTIDE SEQUENCE [LARGE SCALE GENOMIC DNA]</scope>
    <source>
        <strain evidence="1 2">KUS-F28377</strain>
    </source>
</reference>
<keyword evidence="2" id="KW-1185">Reference proteome</keyword>
<dbReference type="EMBL" id="LUGH01000118">
    <property type="protein sequence ID" value="OBZ89011.1"/>
    <property type="molecule type" value="Genomic_DNA"/>
</dbReference>
<comment type="caution">
    <text evidence="1">The sequence shown here is derived from an EMBL/GenBank/DDBJ whole genome shotgun (WGS) entry which is preliminary data.</text>
</comment>
<dbReference type="InParanoid" id="A0A1C7NIT0"/>
<protein>
    <submittedName>
        <fullName evidence="1">Uncharacterized protein</fullName>
    </submittedName>
</protein>
<accession>A0A1C7NIT0</accession>
<dbReference type="Proteomes" id="UP000093000">
    <property type="component" value="Unassembled WGS sequence"/>
</dbReference>